<dbReference type="Pfam" id="PF13692">
    <property type="entry name" value="Glyco_trans_1_4"/>
    <property type="match status" value="1"/>
</dbReference>
<accession>A0ABV4UI14</accession>
<comment type="caution">
    <text evidence="3">The sequence shown here is derived from an EMBL/GenBank/DDBJ whole genome shotgun (WGS) entry which is preliminary data.</text>
</comment>
<sequence length="406" mass="44918">MAEVADPLFRFLVVTTGYPSPDDLYDRGFIHTRVKYYRAQGHDVRVFVSAWQSEDVATYEYEGVPVTVGNDDALRAQVRDAGVVRLLVHNLTPRILDVLRDVADQASAVVWFHGHGAEGWHRRWYNYIGDAKTLENWVSGRHDYTTRVRGMLREAFDDASLDLEAVFVSRWFRDHVFGPDMGFLPSRSRVIHNMVDTGHFAYRPKSAEDRLRILLLRPFTSPKYANDLAVEAILRLRNRPWFGDLSFTIAGDGPLWEELTAGLADLPNVTLRRGFVPQSEIPALHAEHGVFLVPSRNDTQGVSRDEAMASGLVAVTHRVDAIPEFVTDGVDGLLAPVDSAAGIADAIERLYESPEEFLALSEAGARRVRAQSAQSVVGPAELELLRGPGAVSVAAAAGTDHHTAGE</sequence>
<dbReference type="CDD" id="cd03801">
    <property type="entry name" value="GT4_PimA-like"/>
    <property type="match status" value="1"/>
</dbReference>
<organism evidence="3 4">
    <name type="scientific">Arthrobacter halodurans</name>
    <dbReference type="NCBI Taxonomy" id="516699"/>
    <lineage>
        <taxon>Bacteria</taxon>
        <taxon>Bacillati</taxon>
        <taxon>Actinomycetota</taxon>
        <taxon>Actinomycetes</taxon>
        <taxon>Micrococcales</taxon>
        <taxon>Micrococcaceae</taxon>
        <taxon>Arthrobacter</taxon>
    </lineage>
</organism>
<name>A0ABV4UI14_9MICC</name>
<dbReference type="RefSeq" id="WP_373970283.1">
    <property type="nucleotide sequence ID" value="NZ_JBHDLJ010000001.1"/>
</dbReference>
<gene>
    <name evidence="3" type="ORF">ACETWP_00795</name>
</gene>
<evidence type="ECO:0000256" key="2">
    <source>
        <dbReference type="ARBA" id="ARBA00022679"/>
    </source>
</evidence>
<reference evidence="3 4" key="1">
    <citation type="submission" date="2024-09" db="EMBL/GenBank/DDBJ databases">
        <authorList>
            <person name="Salinas-Garcia M.A."/>
            <person name="Prieme A."/>
        </authorList>
    </citation>
    <scope>NUCLEOTIDE SEQUENCE [LARGE SCALE GENOMIC DNA]</scope>
    <source>
        <strain evidence="3 4">DSM 21081</strain>
    </source>
</reference>
<keyword evidence="4" id="KW-1185">Reference proteome</keyword>
<dbReference type="PANTHER" id="PTHR12526">
    <property type="entry name" value="GLYCOSYLTRANSFERASE"/>
    <property type="match status" value="1"/>
</dbReference>
<dbReference type="Proteomes" id="UP001575652">
    <property type="component" value="Unassembled WGS sequence"/>
</dbReference>
<keyword evidence="2 3" id="KW-0808">Transferase</keyword>
<dbReference type="SUPFAM" id="SSF53756">
    <property type="entry name" value="UDP-Glycosyltransferase/glycogen phosphorylase"/>
    <property type="match status" value="1"/>
</dbReference>
<keyword evidence="1 3" id="KW-0328">Glycosyltransferase</keyword>
<dbReference type="EMBL" id="JBHDLJ010000001">
    <property type="protein sequence ID" value="MFB0833115.1"/>
    <property type="molecule type" value="Genomic_DNA"/>
</dbReference>
<evidence type="ECO:0000313" key="4">
    <source>
        <dbReference type="Proteomes" id="UP001575652"/>
    </source>
</evidence>
<evidence type="ECO:0000313" key="3">
    <source>
        <dbReference type="EMBL" id="MFB0833115.1"/>
    </source>
</evidence>
<proteinExistence type="predicted"/>
<evidence type="ECO:0000256" key="1">
    <source>
        <dbReference type="ARBA" id="ARBA00022676"/>
    </source>
</evidence>
<dbReference type="EC" id="2.4.-.-" evidence="3"/>
<dbReference type="Gene3D" id="3.40.50.2000">
    <property type="entry name" value="Glycogen Phosphorylase B"/>
    <property type="match status" value="2"/>
</dbReference>
<protein>
    <submittedName>
        <fullName evidence="3">Glycosyltransferase family 4 protein</fullName>
        <ecNumber evidence="3">2.4.-.-</ecNumber>
    </submittedName>
</protein>
<dbReference type="GO" id="GO:0016757">
    <property type="term" value="F:glycosyltransferase activity"/>
    <property type="evidence" value="ECO:0007669"/>
    <property type="project" value="UniProtKB-KW"/>
</dbReference>
<dbReference type="PANTHER" id="PTHR12526:SF510">
    <property type="entry name" value="D-INOSITOL 3-PHOSPHATE GLYCOSYLTRANSFERASE"/>
    <property type="match status" value="1"/>
</dbReference>